<accession>A0A8D8QF87</accession>
<dbReference type="PRINTS" id="PR00237">
    <property type="entry name" value="GPCRRHODOPSN"/>
</dbReference>
<dbReference type="PROSITE" id="PS50262">
    <property type="entry name" value="G_PROTEIN_RECEP_F1_2"/>
    <property type="match status" value="1"/>
</dbReference>
<comment type="subcellular location">
    <subcellularLocation>
        <location evidence="1">Membrane</location>
        <topology evidence="1">Multi-pass membrane protein</topology>
    </subcellularLocation>
</comment>
<dbReference type="EMBL" id="HBUF01408392">
    <property type="protein sequence ID" value="CAG6738545.1"/>
    <property type="molecule type" value="Transcribed_RNA"/>
</dbReference>
<dbReference type="EMBL" id="HBUF01074312">
    <property type="protein sequence ID" value="CAG6630641.1"/>
    <property type="molecule type" value="Transcribed_RNA"/>
</dbReference>
<feature type="transmembrane region" description="Helical" evidence="11">
    <location>
        <begin position="49"/>
        <end position="70"/>
    </location>
</feature>
<keyword evidence="5" id="KW-0297">G-protein coupled receptor</keyword>
<feature type="transmembrane region" description="Helical" evidence="11">
    <location>
        <begin position="168"/>
        <end position="189"/>
    </location>
</feature>
<evidence type="ECO:0000256" key="7">
    <source>
        <dbReference type="ARBA" id="ARBA00023170"/>
    </source>
</evidence>
<dbReference type="PANTHER" id="PTHR24240">
    <property type="entry name" value="OPSIN"/>
    <property type="match status" value="1"/>
</dbReference>
<dbReference type="Pfam" id="PF00001">
    <property type="entry name" value="7tm_1"/>
    <property type="match status" value="1"/>
</dbReference>
<feature type="transmembrane region" description="Helical" evidence="11">
    <location>
        <begin position="91"/>
        <end position="114"/>
    </location>
</feature>
<keyword evidence="9" id="KW-0807">Transducer</keyword>
<keyword evidence="3 11" id="KW-0812">Transmembrane</keyword>
<keyword evidence="10" id="KW-0716">Sensory transduction</keyword>
<evidence type="ECO:0000256" key="6">
    <source>
        <dbReference type="ARBA" id="ARBA00023136"/>
    </source>
</evidence>
<feature type="transmembrane region" description="Helical" evidence="11">
    <location>
        <begin position="291"/>
        <end position="309"/>
    </location>
</feature>
<feature type="transmembrane region" description="Helical" evidence="11">
    <location>
        <begin position="126"/>
        <end position="147"/>
    </location>
</feature>
<evidence type="ECO:0000256" key="11">
    <source>
        <dbReference type="SAM" id="Phobius"/>
    </source>
</evidence>
<dbReference type="SUPFAM" id="SSF81321">
    <property type="entry name" value="Family A G protein-coupled receptor-like"/>
    <property type="match status" value="1"/>
</dbReference>
<evidence type="ECO:0000256" key="9">
    <source>
        <dbReference type="ARBA" id="ARBA00023224"/>
    </source>
</evidence>
<evidence type="ECO:0000313" key="13">
    <source>
        <dbReference type="EMBL" id="CAG6630641.1"/>
    </source>
</evidence>
<dbReference type="InterPro" id="IPR000276">
    <property type="entry name" value="GPCR_Rhodpsn"/>
</dbReference>
<keyword evidence="8" id="KW-0325">Glycoprotein</keyword>
<evidence type="ECO:0000256" key="4">
    <source>
        <dbReference type="ARBA" id="ARBA00022989"/>
    </source>
</evidence>
<evidence type="ECO:0000256" key="8">
    <source>
        <dbReference type="ARBA" id="ARBA00023180"/>
    </source>
</evidence>
<dbReference type="EMBL" id="HBUF01254456">
    <property type="protein sequence ID" value="CAG6681143.1"/>
    <property type="molecule type" value="Transcribed_RNA"/>
</dbReference>
<dbReference type="GO" id="GO:0004930">
    <property type="term" value="F:G protein-coupled receptor activity"/>
    <property type="evidence" value="ECO:0007669"/>
    <property type="project" value="UniProtKB-KW"/>
</dbReference>
<dbReference type="GO" id="GO:0007601">
    <property type="term" value="P:visual perception"/>
    <property type="evidence" value="ECO:0007669"/>
    <property type="project" value="UniProtKB-KW"/>
</dbReference>
<proteinExistence type="inferred from homology"/>
<dbReference type="GO" id="GO:0016020">
    <property type="term" value="C:membrane"/>
    <property type="evidence" value="ECO:0007669"/>
    <property type="project" value="UniProtKB-SubCell"/>
</dbReference>
<keyword evidence="7 13" id="KW-0675">Receptor</keyword>
<feature type="domain" description="G-protein coupled receptors family 1 profile" evidence="12">
    <location>
        <begin position="65"/>
        <end position="307"/>
    </location>
</feature>
<keyword evidence="4 11" id="KW-1133">Transmembrane helix</keyword>
<feature type="transmembrane region" description="Helical" evidence="11">
    <location>
        <begin position="204"/>
        <end position="227"/>
    </location>
</feature>
<organism evidence="13">
    <name type="scientific">Cacopsylla melanoneura</name>
    <dbReference type="NCBI Taxonomy" id="428564"/>
    <lineage>
        <taxon>Eukaryota</taxon>
        <taxon>Metazoa</taxon>
        <taxon>Ecdysozoa</taxon>
        <taxon>Arthropoda</taxon>
        <taxon>Hexapoda</taxon>
        <taxon>Insecta</taxon>
        <taxon>Pterygota</taxon>
        <taxon>Neoptera</taxon>
        <taxon>Paraneoptera</taxon>
        <taxon>Hemiptera</taxon>
        <taxon>Sternorrhyncha</taxon>
        <taxon>Psylloidea</taxon>
        <taxon>Psyllidae</taxon>
        <taxon>Psyllinae</taxon>
        <taxon>Cacopsylla</taxon>
    </lineage>
</organism>
<dbReference type="Gene3D" id="1.20.1070.10">
    <property type="entry name" value="Rhodopsin 7-helix transmembrane proteins"/>
    <property type="match status" value="1"/>
</dbReference>
<evidence type="ECO:0000256" key="3">
    <source>
        <dbReference type="ARBA" id="ARBA00022692"/>
    </source>
</evidence>
<dbReference type="AlphaFoldDB" id="A0A8D8QF87"/>
<evidence type="ECO:0000259" key="12">
    <source>
        <dbReference type="PROSITE" id="PS50262"/>
    </source>
</evidence>
<comment type="similarity">
    <text evidence="2">Belongs to the G-protein coupled receptor 1 family.</text>
</comment>
<evidence type="ECO:0000256" key="5">
    <source>
        <dbReference type="ARBA" id="ARBA00023040"/>
    </source>
</evidence>
<evidence type="ECO:0000256" key="2">
    <source>
        <dbReference type="ARBA" id="ARBA00010663"/>
    </source>
</evidence>
<evidence type="ECO:0000256" key="10">
    <source>
        <dbReference type="ARBA" id="ARBA00023305"/>
    </source>
</evidence>
<keyword evidence="10" id="KW-0844">Vision</keyword>
<dbReference type="InterPro" id="IPR017452">
    <property type="entry name" value="GPCR_Rhodpsn_7TM"/>
</dbReference>
<sequence>MTFPDSSNDSSLTALSSDLFTTTLFTPLTTDSPVDAVDPSTLPYDWNRVARLLITTGLSVLGSVGNGYMVSSVMIEDHLRRRGNTYIAVEALADLLISGVVIPASAVMILAGIRQNDPVKEIVCHVQWYLTLLCSLVTVWTLAMIALENYARLCLPPECYAFFTKSHIVLSVLVIWVMSALLTTLQFTYKIGPDYCSKKADPKGLYQVFIGGLFFFVPIILTCIIYIKITYKVRLARQNPSFKPPVIFGWDYSLMLTNMYSYIMFVILWIPFCIVMSWVSYEKKVTTSFYYLAWLALSKSCINSVLYCVSNRHFRNAYINLFHYCCCKTTVTFSRRSRGDGTRPSGDVRVHIIPGYNMYSYTSPQRGGGGGRDTSKRMLINCNNRPCNNRSYEL</sequence>
<feature type="transmembrane region" description="Helical" evidence="11">
    <location>
        <begin position="259"/>
        <end position="279"/>
    </location>
</feature>
<name>A0A8D8QF87_9HEMI</name>
<protein>
    <submittedName>
        <fullName evidence="13">Beta-4C adrenergic receptor</fullName>
    </submittedName>
</protein>
<dbReference type="EMBL" id="HBUF01590222">
    <property type="protein sequence ID" value="CAG6773113.1"/>
    <property type="molecule type" value="Transcribed_RNA"/>
</dbReference>
<dbReference type="InterPro" id="IPR050125">
    <property type="entry name" value="GPCR_opsins"/>
</dbReference>
<evidence type="ECO:0000256" key="1">
    <source>
        <dbReference type="ARBA" id="ARBA00004141"/>
    </source>
</evidence>
<reference evidence="13" key="1">
    <citation type="submission" date="2021-05" db="EMBL/GenBank/DDBJ databases">
        <authorList>
            <person name="Alioto T."/>
            <person name="Alioto T."/>
            <person name="Gomez Garrido J."/>
        </authorList>
    </citation>
    <scope>NUCLEOTIDE SEQUENCE</scope>
</reference>
<dbReference type="EMBL" id="HBUF01408391">
    <property type="protein sequence ID" value="CAG6738544.1"/>
    <property type="molecule type" value="Transcribed_RNA"/>
</dbReference>
<keyword evidence="6 11" id="KW-0472">Membrane</keyword>
<dbReference type="CDD" id="cd00637">
    <property type="entry name" value="7tm_classA_rhodopsin-like"/>
    <property type="match status" value="1"/>
</dbReference>